<keyword evidence="6" id="KW-1133">Transmembrane helix</keyword>
<gene>
    <name evidence="8" type="ORF">BUALT_Bualt08G0147100</name>
</gene>
<dbReference type="Gene3D" id="4.10.280.10">
    <property type="entry name" value="Helix-loop-helix DNA-binding domain"/>
    <property type="match status" value="1"/>
</dbReference>
<dbReference type="InterPro" id="IPR052610">
    <property type="entry name" value="bHLH_transcription_regulator"/>
</dbReference>
<dbReference type="InterPro" id="IPR036638">
    <property type="entry name" value="HLH_DNA-bd_sf"/>
</dbReference>
<dbReference type="AlphaFoldDB" id="A0AAV6XH99"/>
<keyword evidence="9" id="KW-1185">Reference proteome</keyword>
<dbReference type="PROSITE" id="PS50888">
    <property type="entry name" value="BHLH"/>
    <property type="match status" value="1"/>
</dbReference>
<dbReference type="GO" id="GO:0046983">
    <property type="term" value="F:protein dimerization activity"/>
    <property type="evidence" value="ECO:0007669"/>
    <property type="project" value="InterPro"/>
</dbReference>
<evidence type="ECO:0000313" key="8">
    <source>
        <dbReference type="EMBL" id="KAG8378535.1"/>
    </source>
</evidence>
<dbReference type="InterPro" id="IPR011598">
    <property type="entry name" value="bHLH_dom"/>
</dbReference>
<evidence type="ECO:0000259" key="7">
    <source>
        <dbReference type="PROSITE" id="PS50888"/>
    </source>
</evidence>
<protein>
    <recommendedName>
        <fullName evidence="7">BHLH domain-containing protein</fullName>
    </recommendedName>
</protein>
<reference evidence="8" key="1">
    <citation type="submission" date="2019-10" db="EMBL/GenBank/DDBJ databases">
        <authorList>
            <person name="Zhang R."/>
            <person name="Pan Y."/>
            <person name="Wang J."/>
            <person name="Ma R."/>
            <person name="Yu S."/>
        </authorList>
    </citation>
    <scope>NUCLEOTIDE SEQUENCE</scope>
    <source>
        <strain evidence="8">LA-IB0</strain>
        <tissue evidence="8">Leaf</tissue>
    </source>
</reference>
<keyword evidence="6" id="KW-0472">Membrane</keyword>
<dbReference type="PANTHER" id="PTHR45959:SF2">
    <property type="entry name" value="BHLH TRANSCRIPTION FACTOR"/>
    <property type="match status" value="1"/>
</dbReference>
<dbReference type="SUPFAM" id="SSF47459">
    <property type="entry name" value="HLH, helix-loop-helix DNA-binding domain"/>
    <property type="match status" value="1"/>
</dbReference>
<evidence type="ECO:0000256" key="2">
    <source>
        <dbReference type="ARBA" id="ARBA00023015"/>
    </source>
</evidence>
<evidence type="ECO:0000256" key="6">
    <source>
        <dbReference type="SAM" id="Phobius"/>
    </source>
</evidence>
<keyword evidence="2" id="KW-0805">Transcription regulation</keyword>
<comment type="caution">
    <text evidence="8">The sequence shown here is derived from an EMBL/GenBank/DDBJ whole genome shotgun (WGS) entry which is preliminary data.</text>
</comment>
<keyword evidence="6" id="KW-0812">Transmembrane</keyword>
<keyword evidence="4" id="KW-0539">Nucleus</keyword>
<dbReference type="PANTHER" id="PTHR45959">
    <property type="entry name" value="BHLH TRANSCRIPTION FACTOR"/>
    <property type="match status" value="1"/>
</dbReference>
<dbReference type="EMBL" id="WHWC01000008">
    <property type="protein sequence ID" value="KAG8378535.1"/>
    <property type="molecule type" value="Genomic_DNA"/>
</dbReference>
<evidence type="ECO:0000256" key="5">
    <source>
        <dbReference type="SAM" id="MobiDB-lite"/>
    </source>
</evidence>
<evidence type="ECO:0000256" key="3">
    <source>
        <dbReference type="ARBA" id="ARBA00023163"/>
    </source>
</evidence>
<proteinExistence type="predicted"/>
<name>A0AAV6XH99_9LAMI</name>
<dbReference type="Proteomes" id="UP000826271">
    <property type="component" value="Unassembled WGS sequence"/>
</dbReference>
<dbReference type="GO" id="GO:0005634">
    <property type="term" value="C:nucleus"/>
    <property type="evidence" value="ECO:0007669"/>
    <property type="project" value="UniProtKB-SubCell"/>
</dbReference>
<evidence type="ECO:0000256" key="1">
    <source>
        <dbReference type="ARBA" id="ARBA00004123"/>
    </source>
</evidence>
<evidence type="ECO:0000256" key="4">
    <source>
        <dbReference type="ARBA" id="ARBA00023242"/>
    </source>
</evidence>
<feature type="compositionally biased region" description="Polar residues" evidence="5">
    <location>
        <begin position="237"/>
        <end position="254"/>
    </location>
</feature>
<comment type="subcellular location">
    <subcellularLocation>
        <location evidence="1">Nucleus</location>
    </subcellularLocation>
</comment>
<feature type="transmembrane region" description="Helical" evidence="6">
    <location>
        <begin position="308"/>
        <end position="327"/>
    </location>
</feature>
<accession>A0AAV6XH99</accession>
<feature type="domain" description="BHLH" evidence="7">
    <location>
        <begin position="170"/>
        <end position="219"/>
    </location>
</feature>
<organism evidence="8 9">
    <name type="scientific">Buddleja alternifolia</name>
    <dbReference type="NCBI Taxonomy" id="168488"/>
    <lineage>
        <taxon>Eukaryota</taxon>
        <taxon>Viridiplantae</taxon>
        <taxon>Streptophyta</taxon>
        <taxon>Embryophyta</taxon>
        <taxon>Tracheophyta</taxon>
        <taxon>Spermatophyta</taxon>
        <taxon>Magnoliopsida</taxon>
        <taxon>eudicotyledons</taxon>
        <taxon>Gunneridae</taxon>
        <taxon>Pentapetalae</taxon>
        <taxon>asterids</taxon>
        <taxon>lamiids</taxon>
        <taxon>Lamiales</taxon>
        <taxon>Scrophulariaceae</taxon>
        <taxon>Buddlejeae</taxon>
        <taxon>Buddleja</taxon>
    </lineage>
</organism>
<dbReference type="SMART" id="SM00353">
    <property type="entry name" value="HLH"/>
    <property type="match status" value="1"/>
</dbReference>
<dbReference type="Pfam" id="PF00010">
    <property type="entry name" value="HLH"/>
    <property type="match status" value="1"/>
</dbReference>
<evidence type="ECO:0000313" key="9">
    <source>
        <dbReference type="Proteomes" id="UP000826271"/>
    </source>
</evidence>
<keyword evidence="3" id="KW-0804">Transcription</keyword>
<sequence>MEEHVHGEEEEIFDLNPILPEIYNATSHEHLFSINSNISHPEACNHASSRSSANSTDDDQLLIMNNSITYHHHSLSSTAQQLISSKPSSSASTSKLISFESSNTASLSLIPATNPQTPYGSSMIEMSSTPQIIKFSSSAEDDDFGGSQYSHDAAHEIRQKSGFTATRTLLQAQDHVMAERKRREKLGQLFISLSKAVPGLKKLDKASLLEDAINHLKTLQERLRVLEEEDVVRNNRSSIDNYNSTAGSTSTHDQSAAPEIKARISNRNVLISICCDKQKGLISRIPYEMEKMHLTVVDMRAMPFGGGAALYITILAEVLIILSLTTIDDQLNIL</sequence>
<feature type="region of interest" description="Disordered" evidence="5">
    <location>
        <begin position="237"/>
        <end position="257"/>
    </location>
</feature>